<feature type="domain" description="Threonine/serine exporter-like N-terminal" evidence="9">
    <location>
        <begin position="128"/>
        <end position="373"/>
    </location>
</feature>
<dbReference type="KEGG" id="ckp:ckrop_0355"/>
<reference evidence="11 12" key="1">
    <citation type="journal article" date="2008" name="J. Biotechnol.">
        <title>Ultrafast pyrosequencing of Corynebacterium kroppenstedtii DSM44385 revealed insights into the physiology of a lipophilic corynebacterium that lacks mycolic acids.</title>
        <authorList>
            <person name="Tauch A."/>
            <person name="Schneider J."/>
            <person name="Szczepanowski R."/>
            <person name="Tilker A."/>
            <person name="Viehoever P."/>
            <person name="Gartemann K.-H."/>
            <person name="Arnold W."/>
            <person name="Blom J."/>
            <person name="Brinkrolf K."/>
            <person name="Brune I."/>
            <person name="Goetker S."/>
            <person name="Weisshaar B."/>
            <person name="Goesmann A."/>
            <person name="Droege M."/>
            <person name="Puehler A."/>
        </authorList>
    </citation>
    <scope>NUCLEOTIDE SEQUENCE [LARGE SCALE GENOMIC DNA]</scope>
    <source>
        <strain evidence="12">DSM 44385 / JCM 11950 / CIP 105744 / CCUG 35717</strain>
    </source>
</reference>
<dbReference type="Pfam" id="PF12821">
    <property type="entry name" value="ThrE_2"/>
    <property type="match status" value="1"/>
</dbReference>
<evidence type="ECO:0000256" key="8">
    <source>
        <dbReference type="SAM" id="Phobius"/>
    </source>
</evidence>
<dbReference type="OrthoDB" id="9763957at2"/>
<dbReference type="InterPro" id="IPR050539">
    <property type="entry name" value="ThrE_Dicarb/AminoAcid_Exp"/>
</dbReference>
<feature type="domain" description="Threonine/Serine exporter ThrE" evidence="10">
    <location>
        <begin position="404"/>
        <end position="525"/>
    </location>
</feature>
<evidence type="ECO:0000313" key="12">
    <source>
        <dbReference type="Proteomes" id="UP000001473"/>
    </source>
</evidence>
<evidence type="ECO:0000256" key="2">
    <source>
        <dbReference type="ARBA" id="ARBA00022475"/>
    </source>
</evidence>
<feature type="transmembrane region" description="Helical" evidence="8">
    <location>
        <begin position="504"/>
        <end position="528"/>
    </location>
</feature>
<gene>
    <name evidence="11" type="ordered locus">ckrop_0355</name>
</gene>
<feature type="transmembrane region" description="Helical" evidence="8">
    <location>
        <begin position="472"/>
        <end position="492"/>
    </location>
</feature>
<keyword evidence="2" id="KW-1003">Cell membrane</keyword>
<proteinExistence type="inferred from homology"/>
<keyword evidence="4 8" id="KW-1133">Transmembrane helix</keyword>
<keyword evidence="12" id="KW-1185">Reference proteome</keyword>
<feature type="transmembrane region" description="Helical" evidence="8">
    <location>
        <begin position="351"/>
        <end position="371"/>
    </location>
</feature>
<dbReference type="GO" id="GO:0015744">
    <property type="term" value="P:succinate transport"/>
    <property type="evidence" value="ECO:0007669"/>
    <property type="project" value="TreeGrafter"/>
</dbReference>
<comment type="similarity">
    <text evidence="6">Belongs to the ThrE exporter (TC 2.A.79) family.</text>
</comment>
<feature type="transmembrane region" description="Helical" evidence="8">
    <location>
        <begin position="432"/>
        <end position="460"/>
    </location>
</feature>
<dbReference type="Proteomes" id="UP000001473">
    <property type="component" value="Chromosome"/>
</dbReference>
<evidence type="ECO:0000256" key="7">
    <source>
        <dbReference type="SAM" id="MobiDB-lite"/>
    </source>
</evidence>
<accession>C4LH29</accession>
<feature type="compositionally biased region" description="Basic residues" evidence="7">
    <location>
        <begin position="593"/>
        <end position="612"/>
    </location>
</feature>
<dbReference type="HOGENOM" id="CLU_023738_0_0_11"/>
<feature type="transmembrane region" description="Helical" evidence="8">
    <location>
        <begin position="235"/>
        <end position="255"/>
    </location>
</feature>
<dbReference type="STRING" id="645127.ckrop_0355"/>
<dbReference type="PANTHER" id="PTHR34390">
    <property type="entry name" value="UPF0442 PROTEIN YJJB-RELATED"/>
    <property type="match status" value="1"/>
</dbReference>
<evidence type="ECO:0000256" key="4">
    <source>
        <dbReference type="ARBA" id="ARBA00022989"/>
    </source>
</evidence>
<comment type="subcellular location">
    <subcellularLocation>
        <location evidence="1">Cell membrane</location>
        <topology evidence="1">Multi-pass membrane protein</topology>
    </subcellularLocation>
</comment>
<feature type="compositionally biased region" description="Polar residues" evidence="7">
    <location>
        <begin position="557"/>
        <end position="576"/>
    </location>
</feature>
<sequence>MNTRPGPVNQPRHNTHNCTNNETNTPPPAQTAPIATPLAHTVVSVVACDHKTFLTPPIPISEGNDLPMDFVSGFSQAFRRVAGSRAPGTTAGGSNPVATIDAVKAAPAPSPLKPIDFTNADEINAVLDLAARIGDVLLASGMSNGDVKAHMHAITETYGIHDVHVDITLNTLMLYTTMGPTEGALSAFRVVSKLSMDFARLEEIDVLVRRILTGGFTRAEAADELHEIVTAPPTYNSTFVLIMWGIFTGSVAFMIGGHLPEAVISCLSAIVIMWGSAVLAGHGLPLFFQNVFGGLVAPVPAALAYHVGQHYGIEVNPSVCIGAGIVAMLAGLTLVQALQDGITGAPVTASARFFEAALSTGAIIAGVAFGLNIASRLGIPLPGFEGSASTNVVQNVVITVSGALAGAFFAVACFARLRSTVITTVTTLIGAAIYYMILIPIGFGTIAASGMAATLIGLFGGLLSRRYMIPPLITAVSGITPLLPGFALYRGMYSLLNDRPSIGFSSMATAFAIATSLAAGVVLGEWIARRLRRPRIATAYRGVRNIVRRPLAVKARTNGSRVNGPRTNGQRTNGQRANGRGAPRTPNTGSIRARWRNRSYRNTKARSQWRRR</sequence>
<feature type="transmembrane region" description="Helical" evidence="8">
    <location>
        <begin position="262"/>
        <end position="281"/>
    </location>
</feature>
<evidence type="ECO:0000256" key="1">
    <source>
        <dbReference type="ARBA" id="ARBA00004651"/>
    </source>
</evidence>
<evidence type="ECO:0000259" key="10">
    <source>
        <dbReference type="Pfam" id="PF12821"/>
    </source>
</evidence>
<organism evidence="11 12">
    <name type="scientific">Corynebacterium kroppenstedtii (strain DSM 44385 / JCM 11950 / CIP 105744 / CCUG 35717)</name>
    <dbReference type="NCBI Taxonomy" id="645127"/>
    <lineage>
        <taxon>Bacteria</taxon>
        <taxon>Bacillati</taxon>
        <taxon>Actinomycetota</taxon>
        <taxon>Actinomycetes</taxon>
        <taxon>Mycobacteriales</taxon>
        <taxon>Corynebacteriaceae</taxon>
        <taxon>Corynebacterium</taxon>
    </lineage>
</organism>
<evidence type="ECO:0000256" key="3">
    <source>
        <dbReference type="ARBA" id="ARBA00022692"/>
    </source>
</evidence>
<dbReference type="Pfam" id="PF06738">
    <property type="entry name" value="ThrE"/>
    <property type="match status" value="1"/>
</dbReference>
<dbReference type="InterPro" id="IPR024528">
    <property type="entry name" value="ThrE_2"/>
</dbReference>
<keyword evidence="5 8" id="KW-0472">Membrane</keyword>
<dbReference type="GO" id="GO:0022857">
    <property type="term" value="F:transmembrane transporter activity"/>
    <property type="evidence" value="ECO:0007669"/>
    <property type="project" value="InterPro"/>
</dbReference>
<dbReference type="GO" id="GO:0005886">
    <property type="term" value="C:plasma membrane"/>
    <property type="evidence" value="ECO:0007669"/>
    <property type="project" value="UniProtKB-SubCell"/>
</dbReference>
<protein>
    <submittedName>
        <fullName evidence="11">Amino acid export carrier protein</fullName>
    </submittedName>
</protein>
<dbReference type="PANTHER" id="PTHR34390:SF2">
    <property type="entry name" value="SUCCINATE TRANSPORTER SUBUNIT YJJP-RELATED"/>
    <property type="match status" value="1"/>
</dbReference>
<feature type="transmembrane region" description="Helical" evidence="8">
    <location>
        <begin position="392"/>
        <end position="412"/>
    </location>
</feature>
<evidence type="ECO:0000256" key="5">
    <source>
        <dbReference type="ARBA" id="ARBA00023136"/>
    </source>
</evidence>
<dbReference type="NCBIfam" id="NF047720">
    <property type="entry name" value="ThrSerExpThrE"/>
    <property type="match status" value="1"/>
</dbReference>
<dbReference type="InterPro" id="IPR010619">
    <property type="entry name" value="ThrE-like_N"/>
</dbReference>
<evidence type="ECO:0000313" key="11">
    <source>
        <dbReference type="EMBL" id="ACR17134.1"/>
    </source>
</evidence>
<name>C4LH29_CORK4</name>
<dbReference type="AlphaFoldDB" id="C4LH29"/>
<feature type="region of interest" description="Disordered" evidence="7">
    <location>
        <begin position="1"/>
        <end position="31"/>
    </location>
</feature>
<evidence type="ECO:0000259" key="9">
    <source>
        <dbReference type="Pfam" id="PF06738"/>
    </source>
</evidence>
<keyword evidence="3 8" id="KW-0812">Transmembrane</keyword>
<feature type="region of interest" description="Disordered" evidence="7">
    <location>
        <begin position="554"/>
        <end position="612"/>
    </location>
</feature>
<dbReference type="eggNOG" id="COG2966">
    <property type="taxonomic scope" value="Bacteria"/>
</dbReference>
<dbReference type="eggNOG" id="COG3610">
    <property type="taxonomic scope" value="Bacteria"/>
</dbReference>
<evidence type="ECO:0000256" key="6">
    <source>
        <dbReference type="ARBA" id="ARBA00034125"/>
    </source>
</evidence>
<dbReference type="EMBL" id="CP001620">
    <property type="protein sequence ID" value="ACR17134.1"/>
    <property type="molecule type" value="Genomic_DNA"/>
</dbReference>
<feature type="transmembrane region" description="Helical" evidence="8">
    <location>
        <begin position="319"/>
        <end position="339"/>
    </location>
</feature>